<reference evidence="1" key="1">
    <citation type="journal article" date="2020" name="Nature">
        <title>Giant virus diversity and host interactions through global metagenomics.</title>
        <authorList>
            <person name="Schulz F."/>
            <person name="Roux S."/>
            <person name="Paez-Espino D."/>
            <person name="Jungbluth S."/>
            <person name="Walsh D.A."/>
            <person name="Denef V.J."/>
            <person name="McMahon K.D."/>
            <person name="Konstantinidis K.T."/>
            <person name="Eloe-Fadrosh E.A."/>
            <person name="Kyrpides N.C."/>
            <person name="Woyke T."/>
        </authorList>
    </citation>
    <scope>NUCLEOTIDE SEQUENCE</scope>
    <source>
        <strain evidence="1">GVMAG-M-3300009161-30</strain>
    </source>
</reference>
<protein>
    <submittedName>
        <fullName evidence="1">Uncharacterized protein</fullName>
    </submittedName>
</protein>
<proteinExistence type="predicted"/>
<organism evidence="1">
    <name type="scientific">viral metagenome</name>
    <dbReference type="NCBI Taxonomy" id="1070528"/>
    <lineage>
        <taxon>unclassified sequences</taxon>
        <taxon>metagenomes</taxon>
        <taxon>organismal metagenomes</taxon>
    </lineage>
</organism>
<dbReference type="AlphaFoldDB" id="A0A6C0EVE3"/>
<sequence>MTSLAFKQYCNIPFSGGSYSSSPILGPISHQAPGQIPYHSYGMLAGTRPTPPMFGFGDGASLQRHQYARTAWSDEATKTGTTMKSPLKPTSVFNAGTQRSYLLSQSTKYIAPTDSSSFIATRKARAVGKSGMKIGLPVDALLTYKNYNRNDVKTALKSVRGGGSVAPAKKGSIFNHYLSNNNQGAGWGGLVTQNY</sequence>
<name>A0A6C0EVE3_9ZZZZ</name>
<dbReference type="EMBL" id="MN738946">
    <property type="protein sequence ID" value="QHT32661.1"/>
    <property type="molecule type" value="Genomic_DNA"/>
</dbReference>
<evidence type="ECO:0000313" key="1">
    <source>
        <dbReference type="EMBL" id="QHT32661.1"/>
    </source>
</evidence>
<accession>A0A6C0EVE3</accession>